<comment type="caution">
    <text evidence="3">The sequence shown here is derived from an EMBL/GenBank/DDBJ whole genome shotgun (WGS) entry which is preliminary data.</text>
</comment>
<organism evidence="3 4">
    <name type="scientific">Orbilia oligospora</name>
    <name type="common">Nematode-trapping fungus</name>
    <name type="synonym">Arthrobotrys oligospora</name>
    <dbReference type="NCBI Taxonomy" id="2813651"/>
    <lineage>
        <taxon>Eukaryota</taxon>
        <taxon>Fungi</taxon>
        <taxon>Dikarya</taxon>
        <taxon>Ascomycota</taxon>
        <taxon>Pezizomycotina</taxon>
        <taxon>Orbiliomycetes</taxon>
        <taxon>Orbiliales</taxon>
        <taxon>Orbiliaceae</taxon>
        <taxon>Orbilia</taxon>
    </lineage>
</organism>
<dbReference type="Proteomes" id="UP000483672">
    <property type="component" value="Unassembled WGS sequence"/>
</dbReference>
<feature type="domain" description="DUF7918" evidence="2">
    <location>
        <begin position="18"/>
        <end position="208"/>
    </location>
</feature>
<feature type="compositionally biased region" description="Basic and acidic residues" evidence="1">
    <location>
        <begin position="250"/>
        <end position="262"/>
    </location>
</feature>
<dbReference type="PANTHER" id="PTHR36223">
    <property type="entry name" value="BETA-LACTAMASE-TYPE TRANSPEPTIDASE FOLD DOMAIN CONTAINING PROTEIN"/>
    <property type="match status" value="1"/>
</dbReference>
<feature type="region of interest" description="Disordered" evidence="1">
    <location>
        <begin position="250"/>
        <end position="282"/>
    </location>
</feature>
<evidence type="ECO:0000313" key="3">
    <source>
        <dbReference type="EMBL" id="KAF3227817.1"/>
    </source>
</evidence>
<dbReference type="PANTHER" id="PTHR36223:SF1">
    <property type="entry name" value="TRANSCRIPTION ELONGATION FACTOR EAF N-TERMINAL DOMAIN-CONTAINING PROTEIN"/>
    <property type="match status" value="1"/>
</dbReference>
<evidence type="ECO:0000259" key="2">
    <source>
        <dbReference type="Pfam" id="PF25534"/>
    </source>
</evidence>
<dbReference type="Pfam" id="PF25534">
    <property type="entry name" value="DUF7918"/>
    <property type="match status" value="1"/>
</dbReference>
<dbReference type="InterPro" id="IPR057678">
    <property type="entry name" value="DUF7918"/>
</dbReference>
<evidence type="ECO:0000313" key="4">
    <source>
        <dbReference type="Proteomes" id="UP000483672"/>
    </source>
</evidence>
<gene>
    <name evidence="3" type="ORF">TWF191_003339</name>
</gene>
<proteinExistence type="predicted"/>
<dbReference type="AlphaFoldDB" id="A0A7C8QW37"/>
<sequence>MPTNKGVTCDLYIGESKATEHHIATDNETCTAWIVAEEGKNYSVKIDVSGTQASQHKIDFLADGVSLSRFNLLHSITWIKTITVERMADGRTVKCPLLFQNLSVVESDSKTIETREKVIGNIGTLQLSIWRVKLARGKLAFPDAKYELEATKAIKEKLLKGQAVSHCTDFGERTTEPPRKRVYHDATYIDPKDKPFATFIFKYASKGKITIAQGYIPITPSPELIDEDLPDLTHQELMREVMRLREQNADIKREIKQEHDSQEPGNTKNKKPTYIDLTGDDD</sequence>
<dbReference type="EMBL" id="WIPF01000018">
    <property type="protein sequence ID" value="KAF3227817.1"/>
    <property type="molecule type" value="Genomic_DNA"/>
</dbReference>
<protein>
    <recommendedName>
        <fullName evidence="2">DUF7918 domain-containing protein</fullName>
    </recommendedName>
</protein>
<accession>A0A7C8QW37</accession>
<name>A0A7C8QW37_ORBOL</name>
<evidence type="ECO:0000256" key="1">
    <source>
        <dbReference type="SAM" id="MobiDB-lite"/>
    </source>
</evidence>
<reference evidence="3 4" key="1">
    <citation type="submission" date="2019-06" db="EMBL/GenBank/DDBJ databases">
        <authorList>
            <person name="Palmer J.M."/>
        </authorList>
    </citation>
    <scope>NUCLEOTIDE SEQUENCE [LARGE SCALE GENOMIC DNA]</scope>
    <source>
        <strain evidence="3 4">TWF191</strain>
    </source>
</reference>